<sequence>MYAEFNLKPHNQFVTVQREHFPADERNKTRIIQLLTQKMAAEGIETRVATGDADTYIVRCELEKAISHPIVVITGQDVNLVGLLIALAPPESNIYFMKSGKKKVESKLFSTRKLQKELSFSLNHPPSPCIQRLRHNIGYLKHYADIFQKSNEPDEKHLL</sequence>
<comment type="caution">
    <text evidence="1">The sequence shown here is derived from an EMBL/GenBank/DDBJ whole genome shotgun (WGS) entry which is preliminary data.</text>
</comment>
<dbReference type="Proteomes" id="UP000499080">
    <property type="component" value="Unassembled WGS sequence"/>
</dbReference>
<evidence type="ECO:0000313" key="1">
    <source>
        <dbReference type="EMBL" id="GBN30938.1"/>
    </source>
</evidence>
<keyword evidence="2" id="KW-1185">Reference proteome</keyword>
<reference evidence="1 2" key="1">
    <citation type="journal article" date="2019" name="Sci. Rep.">
        <title>Orb-weaving spider Araneus ventricosus genome elucidates the spidroin gene catalogue.</title>
        <authorList>
            <person name="Kono N."/>
            <person name="Nakamura H."/>
            <person name="Ohtoshi R."/>
            <person name="Moran D.A.P."/>
            <person name="Shinohara A."/>
            <person name="Yoshida Y."/>
            <person name="Fujiwara M."/>
            <person name="Mori M."/>
            <person name="Tomita M."/>
            <person name="Arakawa K."/>
        </authorList>
    </citation>
    <scope>NUCLEOTIDE SEQUENCE [LARGE SCALE GENOMIC DNA]</scope>
</reference>
<protein>
    <submittedName>
        <fullName evidence="1">Uncharacterized protein</fullName>
    </submittedName>
</protein>
<dbReference type="EMBL" id="BGPR01008004">
    <property type="protein sequence ID" value="GBN30938.1"/>
    <property type="molecule type" value="Genomic_DNA"/>
</dbReference>
<proteinExistence type="predicted"/>
<gene>
    <name evidence="1" type="ORF">AVEN_32678_1</name>
</gene>
<evidence type="ECO:0000313" key="2">
    <source>
        <dbReference type="Proteomes" id="UP000499080"/>
    </source>
</evidence>
<organism evidence="1 2">
    <name type="scientific">Araneus ventricosus</name>
    <name type="common">Orbweaver spider</name>
    <name type="synonym">Epeira ventricosa</name>
    <dbReference type="NCBI Taxonomy" id="182803"/>
    <lineage>
        <taxon>Eukaryota</taxon>
        <taxon>Metazoa</taxon>
        <taxon>Ecdysozoa</taxon>
        <taxon>Arthropoda</taxon>
        <taxon>Chelicerata</taxon>
        <taxon>Arachnida</taxon>
        <taxon>Araneae</taxon>
        <taxon>Araneomorphae</taxon>
        <taxon>Entelegynae</taxon>
        <taxon>Araneoidea</taxon>
        <taxon>Araneidae</taxon>
        <taxon>Araneus</taxon>
    </lineage>
</organism>
<accession>A0A4Y2MUT0</accession>
<name>A0A4Y2MUT0_ARAVE</name>
<dbReference type="AlphaFoldDB" id="A0A4Y2MUT0"/>